<dbReference type="SUPFAM" id="SSF52047">
    <property type="entry name" value="RNI-like"/>
    <property type="match status" value="1"/>
</dbReference>
<dbReference type="InterPro" id="IPR036047">
    <property type="entry name" value="F-box-like_dom_sf"/>
</dbReference>
<dbReference type="SUPFAM" id="SSF81383">
    <property type="entry name" value="F-box domain"/>
    <property type="match status" value="1"/>
</dbReference>
<dbReference type="Pfam" id="PF00646">
    <property type="entry name" value="F-box"/>
    <property type="match status" value="1"/>
</dbReference>
<dbReference type="Proteomes" id="UP000595140">
    <property type="component" value="Unassembled WGS sequence"/>
</dbReference>
<reference evidence="3 4" key="1">
    <citation type="submission" date="2018-04" db="EMBL/GenBank/DDBJ databases">
        <authorList>
            <person name="Vogel A."/>
        </authorList>
    </citation>
    <scope>NUCLEOTIDE SEQUENCE [LARGE SCALE GENOMIC DNA]</scope>
</reference>
<dbReference type="PANTHER" id="PTHR31639">
    <property type="entry name" value="F-BOX PROTEIN-LIKE"/>
    <property type="match status" value="1"/>
</dbReference>
<evidence type="ECO:0000259" key="2">
    <source>
        <dbReference type="Pfam" id="PF24758"/>
    </source>
</evidence>
<dbReference type="PANTHER" id="PTHR31639:SF285">
    <property type="entry name" value="OS01G0730200 PROTEIN"/>
    <property type="match status" value="1"/>
</dbReference>
<feature type="domain" description="F-box/LRR-repeat protein 15/At3g58940/PEG3-like LRR" evidence="2">
    <location>
        <begin position="121"/>
        <end position="243"/>
    </location>
</feature>
<feature type="domain" description="F-box" evidence="1">
    <location>
        <begin position="22"/>
        <end position="60"/>
    </location>
</feature>
<evidence type="ECO:0000313" key="3">
    <source>
        <dbReference type="EMBL" id="VFQ95338.1"/>
    </source>
</evidence>
<gene>
    <name evidence="3" type="ORF">CCAM_LOCUS37114</name>
</gene>
<dbReference type="OrthoDB" id="612216at2759"/>
<dbReference type="InterPro" id="IPR055411">
    <property type="entry name" value="LRR_FXL15/At3g58940/PEG3-like"/>
</dbReference>
<dbReference type="AlphaFoldDB" id="A0A484N504"/>
<protein>
    <submittedName>
        <fullName evidence="3">Uncharacterized protein</fullName>
    </submittedName>
</protein>
<dbReference type="EMBL" id="OOIL02005599">
    <property type="protein sequence ID" value="VFQ95338.1"/>
    <property type="molecule type" value="Genomic_DNA"/>
</dbReference>
<sequence>MAAGLLPQSAAGSKGASNVDMISQLPHDLKDRILECLDSREAARTALLSTQWKDVWLRHGRLVFDWDFHKTQAGRKRTREDNKREDFVKMVTEILLSRSGPVKKFKLVIPKSGPKLLQSDLEVWCRHLSRNGIEELHLACSTVDQEGGKLRYKLPICIFSCHTIKQMRLDGFSIVFPANARLGSIFSCLTSLHMRDCVVCMHHPTGTVPTIPNLEELVFCPCGDIKDFVVSAPKLRTLCVMYSPIQTDWEWFEPHFRTIKLLMLSPETLLLLKRFPNLLVLRIVLGDKPCSTTHAREAAPRMLEDPSGWFDDQDLCKLAIVLVETFSASRQEMLFMKAILSSSPALDKFVIKESSNIDASVAFKFPRELLSFRRASPKAQIIFDGR</sequence>
<name>A0A484N504_9ASTE</name>
<dbReference type="InterPro" id="IPR032675">
    <property type="entry name" value="LRR_dom_sf"/>
</dbReference>
<dbReference type="Pfam" id="PF24758">
    <property type="entry name" value="LRR_At5g56370"/>
    <property type="match status" value="1"/>
</dbReference>
<dbReference type="InterPro" id="IPR001810">
    <property type="entry name" value="F-box_dom"/>
</dbReference>
<evidence type="ECO:0000259" key="1">
    <source>
        <dbReference type="Pfam" id="PF00646"/>
    </source>
</evidence>
<evidence type="ECO:0000313" key="4">
    <source>
        <dbReference type="Proteomes" id="UP000595140"/>
    </source>
</evidence>
<keyword evidence="4" id="KW-1185">Reference proteome</keyword>
<organism evidence="3 4">
    <name type="scientific">Cuscuta campestris</name>
    <dbReference type="NCBI Taxonomy" id="132261"/>
    <lineage>
        <taxon>Eukaryota</taxon>
        <taxon>Viridiplantae</taxon>
        <taxon>Streptophyta</taxon>
        <taxon>Embryophyta</taxon>
        <taxon>Tracheophyta</taxon>
        <taxon>Spermatophyta</taxon>
        <taxon>Magnoliopsida</taxon>
        <taxon>eudicotyledons</taxon>
        <taxon>Gunneridae</taxon>
        <taxon>Pentapetalae</taxon>
        <taxon>asterids</taxon>
        <taxon>lamiids</taxon>
        <taxon>Solanales</taxon>
        <taxon>Convolvulaceae</taxon>
        <taxon>Cuscuteae</taxon>
        <taxon>Cuscuta</taxon>
        <taxon>Cuscuta subgen. Grammica</taxon>
        <taxon>Cuscuta sect. Cleistogrammica</taxon>
    </lineage>
</organism>
<proteinExistence type="predicted"/>
<dbReference type="Gene3D" id="3.80.10.10">
    <property type="entry name" value="Ribonuclease Inhibitor"/>
    <property type="match status" value="1"/>
</dbReference>
<accession>A0A484N504</accession>